<dbReference type="STRING" id="1433126.BN938_2393"/>
<dbReference type="Gene3D" id="3.60.40.10">
    <property type="entry name" value="PPM-type phosphatase domain"/>
    <property type="match status" value="1"/>
</dbReference>
<reference evidence="1 2" key="1">
    <citation type="journal article" date="2015" name="Genome Announc.">
        <title>Complete Genome Sequence of the Novel Leech Symbiont Mucinivorans hirudinis M3T.</title>
        <authorList>
            <person name="Nelson M.C."/>
            <person name="Bomar L."/>
            <person name="Graf J."/>
        </authorList>
    </citation>
    <scope>NUCLEOTIDE SEQUENCE [LARGE SCALE GENOMIC DNA]</scope>
    <source>
        <strain evidence="2">M3</strain>
    </source>
</reference>
<proteinExistence type="predicted"/>
<dbReference type="KEGG" id="rbc:BN938_2393"/>
<dbReference type="eggNOG" id="COG2208">
    <property type="taxonomic scope" value="Bacteria"/>
</dbReference>
<dbReference type="PATRIC" id="fig|1433126.3.peg.2368"/>
<name>A0A060RE77_9BACT</name>
<keyword evidence="2" id="KW-1185">Reference proteome</keyword>
<evidence type="ECO:0000313" key="1">
    <source>
        <dbReference type="EMBL" id="CDN32464.1"/>
    </source>
</evidence>
<dbReference type="HOGENOM" id="CLU_703441_0_0_10"/>
<dbReference type="OrthoDB" id="1090916at2"/>
<sequence length="385" mass="42265">MQEFIEVDTLTRTKQGSSVSGEVMLSRRGDAGVYMVLADGGASGVKSNIIASTIASMAINYPLRGEKMMQAARSILSTFGGGVAAFSIAEVKSSGDVKIIEYQTPHFILLRDGKECEVSRQVMVFQSTSGIRHEATLSKFKAQFQDRIVLFSGGVTLSGAGTARLGESGWQRRGVVETLEDMLREHPNISAQRTSLVVVSRANMNDLFISKNDISCGSIYFREPRRLLICSGPPFNEQNDKELANRLDSWQGTKVISGGTTAQIIARELGREVLVNLRRDVSGLPPTSKMEGADLITEGVLTLAKVKGILEKAEDTEIVGKGTDYQIVRMLLSHDVIHFLVGTRINAVHQDPNLPIELELRRNVVKDIARLLHTKFLKDVSVEYI</sequence>
<evidence type="ECO:0008006" key="3">
    <source>
        <dbReference type="Google" id="ProtNLM"/>
    </source>
</evidence>
<protein>
    <recommendedName>
        <fullName evidence="3">PPM-type phosphatase domain-containing protein</fullName>
    </recommendedName>
</protein>
<accession>A0A060RE77</accession>
<gene>
    <name evidence="1" type="ORF">BN938_2393</name>
</gene>
<evidence type="ECO:0000313" key="2">
    <source>
        <dbReference type="Proteomes" id="UP000027616"/>
    </source>
</evidence>
<organism evidence="1 2">
    <name type="scientific">Mucinivorans hirudinis</name>
    <dbReference type="NCBI Taxonomy" id="1433126"/>
    <lineage>
        <taxon>Bacteria</taxon>
        <taxon>Pseudomonadati</taxon>
        <taxon>Bacteroidota</taxon>
        <taxon>Bacteroidia</taxon>
        <taxon>Bacteroidales</taxon>
        <taxon>Rikenellaceae</taxon>
        <taxon>Mucinivorans</taxon>
    </lineage>
</organism>
<dbReference type="AlphaFoldDB" id="A0A060RE77"/>
<dbReference type="EMBL" id="HG934468">
    <property type="protein sequence ID" value="CDN32464.1"/>
    <property type="molecule type" value="Genomic_DNA"/>
</dbReference>
<dbReference type="InterPro" id="IPR036457">
    <property type="entry name" value="PPM-type-like_dom_sf"/>
</dbReference>
<dbReference type="Proteomes" id="UP000027616">
    <property type="component" value="Chromosome I"/>
</dbReference>